<dbReference type="RefSeq" id="WP_203884845.1">
    <property type="nucleotide sequence ID" value="NZ_BAABHH010000004.1"/>
</dbReference>
<keyword evidence="2" id="KW-1185">Reference proteome</keyword>
<protein>
    <submittedName>
        <fullName evidence="1">Uncharacterized protein</fullName>
    </submittedName>
</protein>
<gene>
    <name evidence="1" type="ORF">Pka01_46000</name>
</gene>
<sequence>MEEWRLRRGIPYRLEHGGASLLVGINDLTPGQVVVTVNVDGVPSGTYELGVGDTLDIADRSYTVTAIEADGRGYADLEAGS</sequence>
<dbReference type="AlphaFoldDB" id="A0A8J3PUU4"/>
<dbReference type="Proteomes" id="UP000630097">
    <property type="component" value="Unassembled WGS sequence"/>
</dbReference>
<dbReference type="EMBL" id="BONV01000021">
    <property type="protein sequence ID" value="GIG81473.1"/>
    <property type="molecule type" value="Genomic_DNA"/>
</dbReference>
<accession>A0A8J3PUU4</accession>
<evidence type="ECO:0000313" key="2">
    <source>
        <dbReference type="Proteomes" id="UP000630097"/>
    </source>
</evidence>
<name>A0A8J3PUU4_9ACTN</name>
<proteinExistence type="predicted"/>
<comment type="caution">
    <text evidence="1">The sequence shown here is derived from an EMBL/GenBank/DDBJ whole genome shotgun (WGS) entry which is preliminary data.</text>
</comment>
<evidence type="ECO:0000313" key="1">
    <source>
        <dbReference type="EMBL" id="GIG81473.1"/>
    </source>
</evidence>
<organism evidence="1 2">
    <name type="scientific">Planotetraspora kaengkrachanensis</name>
    <dbReference type="NCBI Taxonomy" id="575193"/>
    <lineage>
        <taxon>Bacteria</taxon>
        <taxon>Bacillati</taxon>
        <taxon>Actinomycetota</taxon>
        <taxon>Actinomycetes</taxon>
        <taxon>Streptosporangiales</taxon>
        <taxon>Streptosporangiaceae</taxon>
        <taxon>Planotetraspora</taxon>
    </lineage>
</organism>
<reference evidence="1 2" key="1">
    <citation type="submission" date="2021-01" db="EMBL/GenBank/DDBJ databases">
        <title>Whole genome shotgun sequence of Planotetraspora kaengkrachanensis NBRC 104272.</title>
        <authorList>
            <person name="Komaki H."/>
            <person name="Tamura T."/>
        </authorList>
    </citation>
    <scope>NUCLEOTIDE SEQUENCE [LARGE SCALE GENOMIC DNA]</scope>
    <source>
        <strain evidence="1 2">NBRC 104272</strain>
    </source>
</reference>